<evidence type="ECO:0000313" key="1">
    <source>
        <dbReference type="EMBL" id="GAI40695.1"/>
    </source>
</evidence>
<dbReference type="AlphaFoldDB" id="X1PNT2"/>
<dbReference type="EMBL" id="BARV01027738">
    <property type="protein sequence ID" value="GAI40695.1"/>
    <property type="molecule type" value="Genomic_DNA"/>
</dbReference>
<proteinExistence type="predicted"/>
<sequence>MEARGEDVRTDIEGNPITTTELGKYGSSNPLEQRLIVQGDILEGTIITFFVNDVSTEQTAEWHSGETSSKDLSVTITAPPGPGPGPAPHYYVDTNLFGIEASFRISDEGEILSTIEATSADGMLTLTIPEGTIALDEDGNPLEGLEAAIDESPPDPPEGSYIIELAYDF</sequence>
<protein>
    <submittedName>
        <fullName evidence="1">Uncharacterized protein</fullName>
    </submittedName>
</protein>
<gene>
    <name evidence="1" type="ORF">S06H3_44577</name>
</gene>
<feature type="non-terminal residue" evidence="1">
    <location>
        <position position="169"/>
    </location>
</feature>
<reference evidence="1" key="1">
    <citation type="journal article" date="2014" name="Front. Microbiol.">
        <title>High frequency of phylogenetically diverse reductive dehalogenase-homologous genes in deep subseafloor sedimentary metagenomes.</title>
        <authorList>
            <person name="Kawai M."/>
            <person name="Futagami T."/>
            <person name="Toyoda A."/>
            <person name="Takaki Y."/>
            <person name="Nishi S."/>
            <person name="Hori S."/>
            <person name="Arai W."/>
            <person name="Tsubouchi T."/>
            <person name="Morono Y."/>
            <person name="Uchiyama I."/>
            <person name="Ito T."/>
            <person name="Fujiyama A."/>
            <person name="Inagaki F."/>
            <person name="Takami H."/>
        </authorList>
    </citation>
    <scope>NUCLEOTIDE SEQUENCE</scope>
    <source>
        <strain evidence="1">Expedition CK06-06</strain>
    </source>
</reference>
<comment type="caution">
    <text evidence="1">The sequence shown here is derived from an EMBL/GenBank/DDBJ whole genome shotgun (WGS) entry which is preliminary data.</text>
</comment>
<organism evidence="1">
    <name type="scientific">marine sediment metagenome</name>
    <dbReference type="NCBI Taxonomy" id="412755"/>
    <lineage>
        <taxon>unclassified sequences</taxon>
        <taxon>metagenomes</taxon>
        <taxon>ecological metagenomes</taxon>
    </lineage>
</organism>
<name>X1PNT2_9ZZZZ</name>
<accession>X1PNT2</accession>